<sequence length="77" mass="8612">MEEGGRPQVVYSRRLHDSPVLRGGWPGWTASGHSTSRHGEGWGLPIQGHQFLEIEARIFEGRFGGRADSIRSLTRNL</sequence>
<organism evidence="1 2">
    <name type="scientific">Punica granatum</name>
    <name type="common">Pomegranate</name>
    <dbReference type="NCBI Taxonomy" id="22663"/>
    <lineage>
        <taxon>Eukaryota</taxon>
        <taxon>Viridiplantae</taxon>
        <taxon>Streptophyta</taxon>
        <taxon>Embryophyta</taxon>
        <taxon>Tracheophyta</taxon>
        <taxon>Spermatophyta</taxon>
        <taxon>Magnoliopsida</taxon>
        <taxon>eudicotyledons</taxon>
        <taxon>Gunneridae</taxon>
        <taxon>Pentapetalae</taxon>
        <taxon>rosids</taxon>
        <taxon>malvids</taxon>
        <taxon>Myrtales</taxon>
        <taxon>Lythraceae</taxon>
        <taxon>Punica</taxon>
    </lineage>
</organism>
<proteinExistence type="predicted"/>
<keyword evidence="2" id="KW-1185">Reference proteome</keyword>
<gene>
    <name evidence="1" type="ORF">CRG98_006551</name>
</gene>
<comment type="caution">
    <text evidence="1">The sequence shown here is derived from an EMBL/GenBank/DDBJ whole genome shotgun (WGS) entry which is preliminary data.</text>
</comment>
<dbReference type="Proteomes" id="UP000233551">
    <property type="component" value="Unassembled WGS sequence"/>
</dbReference>
<reference evidence="1 2" key="1">
    <citation type="submission" date="2017-11" db="EMBL/GenBank/DDBJ databases">
        <title>De-novo sequencing of pomegranate (Punica granatum L.) genome.</title>
        <authorList>
            <person name="Akparov Z."/>
            <person name="Amiraslanov A."/>
            <person name="Hajiyeva S."/>
            <person name="Abbasov M."/>
            <person name="Kaur K."/>
            <person name="Hamwieh A."/>
            <person name="Solovyev V."/>
            <person name="Salamov A."/>
            <person name="Braich B."/>
            <person name="Kosarev P."/>
            <person name="Mahmoud A."/>
            <person name="Hajiyev E."/>
            <person name="Babayeva S."/>
            <person name="Izzatullayeva V."/>
            <person name="Mammadov A."/>
            <person name="Mammadov A."/>
            <person name="Sharifova S."/>
            <person name="Ojaghi J."/>
            <person name="Eynullazada K."/>
            <person name="Bayramov B."/>
            <person name="Abdulazimova A."/>
            <person name="Shahmuradov I."/>
        </authorList>
    </citation>
    <scope>NUCLEOTIDE SEQUENCE [LARGE SCALE GENOMIC DNA]</scope>
    <source>
        <strain evidence="2">cv. AG2017</strain>
        <tissue evidence="1">Leaf</tissue>
    </source>
</reference>
<protein>
    <submittedName>
        <fullName evidence="1">Uncharacterized protein</fullName>
    </submittedName>
</protein>
<dbReference type="AlphaFoldDB" id="A0A2I0KYX7"/>
<dbReference type="EMBL" id="PGOL01000298">
    <property type="protein sequence ID" value="PKI73056.1"/>
    <property type="molecule type" value="Genomic_DNA"/>
</dbReference>
<name>A0A2I0KYX7_PUNGR</name>
<evidence type="ECO:0000313" key="2">
    <source>
        <dbReference type="Proteomes" id="UP000233551"/>
    </source>
</evidence>
<evidence type="ECO:0000313" key="1">
    <source>
        <dbReference type="EMBL" id="PKI73056.1"/>
    </source>
</evidence>
<accession>A0A2I0KYX7</accession>